<sequence length="280" mass="33187">MMQKSQNNNDLDINFKELSIQINLDGLSFCVFNPVENHIEAIYNFPINFSYKTQEEIGLQIQAVIEAQDDLRQDFSTIRVLHNTPSFALIPQSLCGKKEDMLSYLKYSIDVTEVTVNAVEVDKIASIETIITYLPNNMVNNSLLSYYGRFDYQHFATSLLKMFLKHYVSHAYEVMYIYAEQGSFYFVTFKDKKLHYFNRFSYETIEDFLYYILFSIEQLNINTECVPLYIIGETEPTALFYRKVRMYVKYIYLLKYHKEHFAKGMDEDLIRRNFVLTQSF</sequence>
<dbReference type="EMBL" id="JAGDYP010000004">
    <property type="protein sequence ID" value="MBO1884038.1"/>
    <property type="molecule type" value="Genomic_DNA"/>
</dbReference>
<evidence type="ECO:0000313" key="1">
    <source>
        <dbReference type="EMBL" id="MBO1884038.1"/>
    </source>
</evidence>
<accession>A0ABS3PXH2</accession>
<dbReference type="InterPro" id="IPR024213">
    <property type="entry name" value="DUF3822"/>
</dbReference>
<gene>
    <name evidence="1" type="ORF">J4N46_06340</name>
</gene>
<keyword evidence="2" id="KW-1185">Reference proteome</keyword>
<dbReference type="Pfam" id="PF12864">
    <property type="entry name" value="DUF3822"/>
    <property type="match status" value="1"/>
</dbReference>
<dbReference type="CDD" id="cd24013">
    <property type="entry name" value="ASKHA_ATPase_BT3980-like"/>
    <property type="match status" value="1"/>
</dbReference>
<evidence type="ECO:0000313" key="2">
    <source>
        <dbReference type="Proteomes" id="UP000681610"/>
    </source>
</evidence>
<reference evidence="1 2" key="1">
    <citation type="submission" date="2021-03" db="EMBL/GenBank/DDBJ databases">
        <title>Isolation and description of Capnocytophaga bilenii sp. nov., a novel Capnocytophaga species, isolated from a gingivitis subject.</title>
        <authorList>
            <person name="Antezack A."/>
            <person name="Monnet-Corti V."/>
            <person name="La Scola B."/>
        </authorList>
    </citation>
    <scope>NUCLEOTIDE SEQUENCE [LARGE SCALE GENOMIC DNA]</scope>
    <source>
        <strain evidence="1 2">Marseille-Q4570</strain>
    </source>
</reference>
<dbReference type="Gene3D" id="3.30.420.250">
    <property type="match status" value="1"/>
</dbReference>
<protein>
    <submittedName>
        <fullName evidence="1">DUF3822 family protein</fullName>
    </submittedName>
</protein>
<dbReference type="RefSeq" id="WP_009415243.1">
    <property type="nucleotide sequence ID" value="NZ_JAGDYP010000004.1"/>
</dbReference>
<organism evidence="1 2">
    <name type="scientific">Capnocytophaga bilenii</name>
    <dbReference type="NCBI Taxonomy" id="2819369"/>
    <lineage>
        <taxon>Bacteria</taxon>
        <taxon>Pseudomonadati</taxon>
        <taxon>Bacteroidota</taxon>
        <taxon>Flavobacteriia</taxon>
        <taxon>Flavobacteriales</taxon>
        <taxon>Flavobacteriaceae</taxon>
        <taxon>Capnocytophaga</taxon>
    </lineage>
</organism>
<dbReference type="Proteomes" id="UP000681610">
    <property type="component" value="Unassembled WGS sequence"/>
</dbReference>
<name>A0ABS3PXH2_9FLAO</name>
<proteinExistence type="predicted"/>
<dbReference type="Gene3D" id="3.30.420.260">
    <property type="match status" value="1"/>
</dbReference>
<comment type="caution">
    <text evidence="1">The sequence shown here is derived from an EMBL/GenBank/DDBJ whole genome shotgun (WGS) entry which is preliminary data.</text>
</comment>